<dbReference type="PANTHER" id="PTHR47381:SF3">
    <property type="entry name" value="ALPHA_BETA-HYDROLASES SUPERFAMILY PROTEIN"/>
    <property type="match status" value="1"/>
</dbReference>
<name>A0A7W8DLH9_9BACT</name>
<protein>
    <submittedName>
        <fullName evidence="2">Dienelactone hydrolase</fullName>
    </submittedName>
</protein>
<dbReference type="InterPro" id="IPR025890">
    <property type="entry name" value="Abhydrolase_bac"/>
</dbReference>
<feature type="signal peptide" evidence="1">
    <location>
        <begin position="1"/>
        <end position="17"/>
    </location>
</feature>
<keyword evidence="2" id="KW-0378">Hydrolase</keyword>
<keyword evidence="3" id="KW-1185">Reference proteome</keyword>
<proteinExistence type="predicted"/>
<evidence type="ECO:0000313" key="3">
    <source>
        <dbReference type="Proteomes" id="UP000590740"/>
    </source>
</evidence>
<dbReference type="EMBL" id="JACHIG010000007">
    <property type="protein sequence ID" value="MBB5033846.1"/>
    <property type="molecule type" value="Genomic_DNA"/>
</dbReference>
<dbReference type="InterPro" id="IPR029058">
    <property type="entry name" value="AB_hydrolase_fold"/>
</dbReference>
<evidence type="ECO:0000313" key="2">
    <source>
        <dbReference type="EMBL" id="MBB5033846.1"/>
    </source>
</evidence>
<dbReference type="PANTHER" id="PTHR47381">
    <property type="entry name" value="ALPHA/BETA-HYDROLASES SUPERFAMILY PROTEIN"/>
    <property type="match status" value="1"/>
</dbReference>
<dbReference type="SUPFAM" id="SSF53474">
    <property type="entry name" value="alpha/beta-Hydrolases"/>
    <property type="match status" value="1"/>
</dbReference>
<reference evidence="2 3" key="1">
    <citation type="submission" date="2020-08" db="EMBL/GenBank/DDBJ databases">
        <title>Genomic Encyclopedia of Type Strains, Phase IV (KMG-IV): sequencing the most valuable type-strain genomes for metagenomic binning, comparative biology and taxonomic classification.</title>
        <authorList>
            <person name="Goeker M."/>
        </authorList>
    </citation>
    <scope>NUCLEOTIDE SEQUENCE [LARGE SCALE GENOMIC DNA]</scope>
    <source>
        <strain evidence="2 3">DSM 12252</strain>
    </source>
</reference>
<feature type="chain" id="PRO_5030695161" evidence="1">
    <location>
        <begin position="18"/>
        <end position="372"/>
    </location>
</feature>
<dbReference type="Pfam" id="PF12715">
    <property type="entry name" value="Abhydrolase_7"/>
    <property type="match status" value="1"/>
</dbReference>
<dbReference type="GO" id="GO:0016787">
    <property type="term" value="F:hydrolase activity"/>
    <property type="evidence" value="ECO:0007669"/>
    <property type="project" value="UniProtKB-KW"/>
</dbReference>
<dbReference type="AlphaFoldDB" id="A0A7W8DLH9"/>
<keyword evidence="1" id="KW-0732">Signal</keyword>
<organism evidence="2 3">
    <name type="scientific">Prosthecobacter vanneervenii</name>
    <dbReference type="NCBI Taxonomy" id="48466"/>
    <lineage>
        <taxon>Bacteria</taxon>
        <taxon>Pseudomonadati</taxon>
        <taxon>Verrucomicrobiota</taxon>
        <taxon>Verrucomicrobiia</taxon>
        <taxon>Verrucomicrobiales</taxon>
        <taxon>Verrucomicrobiaceae</taxon>
        <taxon>Prosthecobacter</taxon>
    </lineage>
</organism>
<evidence type="ECO:0000256" key="1">
    <source>
        <dbReference type="SAM" id="SignalP"/>
    </source>
</evidence>
<sequence>MRTAAVCLILLHTLMQAAEPNPAADAWLAKTKIAPPLQVPASLTAWHKQRTQIRATLNELLGDLPPRPPVSAVQVTSREDKGAYTLETIQFDNGAGEVVKGYVFVPKTATALSLAPAILYCHWHGGQYDSGKQELLQTNATPVAAGPALAEAGYVVLGIDAPCFGERNGHGPDGPQQKGSNGEMTAAKFNLWVGRTLWGMMIRDDLTALDYLCSRPEVDAQRIGVTGISMGSTRSWWIMALDDRPRAAVCVGCMTRYEELIRAGMLKAHGIYYFVPGMLRHFDTESVIALGAPRPMLFMTGDQDSGSPVEGVRHIGEIVSRIYLLTGMNDAEYFENKIYPGVGHVYLPEMWEETVKWMDRWVRNAEPLKQLK</sequence>
<dbReference type="RefSeq" id="WP_184341055.1">
    <property type="nucleotide sequence ID" value="NZ_JACHIG010000007.1"/>
</dbReference>
<dbReference type="Proteomes" id="UP000590740">
    <property type="component" value="Unassembled WGS sequence"/>
</dbReference>
<dbReference type="Gene3D" id="3.40.50.1820">
    <property type="entry name" value="alpha/beta hydrolase"/>
    <property type="match status" value="1"/>
</dbReference>
<gene>
    <name evidence="2" type="ORF">HNQ65_003436</name>
</gene>
<comment type="caution">
    <text evidence="2">The sequence shown here is derived from an EMBL/GenBank/DDBJ whole genome shotgun (WGS) entry which is preliminary data.</text>
</comment>
<accession>A0A7W8DLH9</accession>